<organism evidence="1 2">
    <name type="scientific">Thermococcus celericrescens</name>
    <dbReference type="NCBI Taxonomy" id="227598"/>
    <lineage>
        <taxon>Archaea</taxon>
        <taxon>Methanobacteriati</taxon>
        <taxon>Methanobacteriota</taxon>
        <taxon>Thermococci</taxon>
        <taxon>Thermococcales</taxon>
        <taxon>Thermococcaceae</taxon>
        <taxon>Thermococcus</taxon>
    </lineage>
</organism>
<comment type="caution">
    <text evidence="1">The sequence shown here is derived from an EMBL/GenBank/DDBJ whole genome shotgun (WGS) entry which is preliminary data.</text>
</comment>
<sequence>MNKMEVLKNLMKLGTAFTIQEAKETLGVNSTLLKYYLQELTRDGFLKRIYRGIYVITPNPGEPPSIDPFLLASLLVKPGAIAYWSALNYYGLTEQIPDTTFVQTPRKRGYSGVTDVNGQRFKVVVVAPHKFFGLENIKIGGRNINVTEPEKTIIDCLDRPQYCGGIIEVIKALKNGGYNKKTLIEYAKRMRNTTILRRLGFVSEKLGLGLEEMIIPPEGGFKGFPLLDPTMPPGGRFDRKWGLRINVPNDYWRNLE</sequence>
<dbReference type="Proteomes" id="UP000053462">
    <property type="component" value="Unassembled WGS sequence"/>
</dbReference>
<protein>
    <submittedName>
        <fullName evidence="1">Uncharacterized protein</fullName>
    </submittedName>
</protein>
<evidence type="ECO:0000313" key="2">
    <source>
        <dbReference type="Proteomes" id="UP000053462"/>
    </source>
</evidence>
<dbReference type="RefSeq" id="WP_058938375.1">
    <property type="nucleotide sequence ID" value="NZ_LLYW01000012.1"/>
</dbReference>
<evidence type="ECO:0000313" key="1">
    <source>
        <dbReference type="EMBL" id="KUH34011.1"/>
    </source>
</evidence>
<dbReference type="OrthoDB" id="350054at2157"/>
<name>A0A117ITV4_9EURY</name>
<proteinExistence type="predicted"/>
<dbReference type="STRING" id="227598.APY94_03820"/>
<gene>
    <name evidence="1" type="ORF">APY94_03820</name>
</gene>
<keyword evidence="2" id="KW-1185">Reference proteome</keyword>
<reference evidence="1 2" key="1">
    <citation type="submission" date="2015-10" db="EMBL/GenBank/DDBJ databases">
        <title>Draft genome sequence of Thermococcus celericrescens strain DSM 17994.</title>
        <authorList>
            <person name="Hong S.-J."/>
            <person name="Park C.-E."/>
            <person name="Shin J.-H."/>
        </authorList>
    </citation>
    <scope>NUCLEOTIDE SEQUENCE [LARGE SCALE GENOMIC DNA]</scope>
    <source>
        <strain evidence="1 2">DSM 17994</strain>
    </source>
</reference>
<accession>A0A117ITV4</accession>
<dbReference type="AlphaFoldDB" id="A0A117ITV4"/>
<dbReference type="EMBL" id="LLYW01000012">
    <property type="protein sequence ID" value="KUH34011.1"/>
    <property type="molecule type" value="Genomic_DNA"/>
</dbReference>